<keyword evidence="3" id="KW-1185">Reference proteome</keyword>
<keyword evidence="1" id="KW-0732">Signal</keyword>
<dbReference type="RefSeq" id="WP_004369265.1">
    <property type="nucleotide sequence ID" value="NZ_GL833119.1"/>
</dbReference>
<dbReference type="AlphaFoldDB" id="E7RN55"/>
<evidence type="ECO:0000256" key="1">
    <source>
        <dbReference type="SAM" id="SignalP"/>
    </source>
</evidence>
<name>E7RN55_9BACT</name>
<comment type="caution">
    <text evidence="2">The sequence shown here is derived from an EMBL/GenBank/DDBJ whole genome shotgun (WGS) entry which is preliminary data.</text>
</comment>
<evidence type="ECO:0000313" key="3">
    <source>
        <dbReference type="Proteomes" id="UP000005580"/>
    </source>
</evidence>
<proteinExistence type="predicted"/>
<gene>
    <name evidence="2" type="ORF">HMPREF0663_10555</name>
</gene>
<organism evidence="2 3">
    <name type="scientific">Hoylesella oralis ATCC 33269</name>
    <dbReference type="NCBI Taxonomy" id="873533"/>
    <lineage>
        <taxon>Bacteria</taxon>
        <taxon>Pseudomonadati</taxon>
        <taxon>Bacteroidota</taxon>
        <taxon>Bacteroidia</taxon>
        <taxon>Bacteroidales</taxon>
        <taxon>Prevotellaceae</taxon>
        <taxon>Hoylesella</taxon>
    </lineage>
</organism>
<accession>E7RN55</accession>
<protein>
    <recommendedName>
        <fullName evidence="4">Fibrobacter succinogene major paralogous domain protein</fullName>
    </recommendedName>
</protein>
<evidence type="ECO:0000313" key="2">
    <source>
        <dbReference type="EMBL" id="EFZ38186.1"/>
    </source>
</evidence>
<dbReference type="Proteomes" id="UP000005580">
    <property type="component" value="Unassembled WGS sequence"/>
</dbReference>
<dbReference type="EMBL" id="AEPE02000002">
    <property type="protein sequence ID" value="EFZ38186.1"/>
    <property type="molecule type" value="Genomic_DNA"/>
</dbReference>
<sequence>MKTNKLSIIAASAMLVLMASCAGEDNTQSDNDKGSKEKEDVGTTVFATNYMSDGIGTRTSMDYSSGNFFWEKSDRIYVKDDTGTFKTSSNSVADSKQVAFKFMMPGIYEASDKYMVYYPGEKGTNNNVTIKDNQQQDIPNDNTHFGTSGDCGMGYGEKSNGQFNFKLEHKAAYLCFLPSTSHDLVSTYITKIEVTSDNEIAGSYTLDLNSERLVGSGNYKTITLNLGNSDSYKDGFPLNNNAPSLTTNGAFMVIYPGTHKLTVKYHVKDIQTEMEGVITKKLKLFDYKMGEYYDIKSKLDVQSYDSYLYMWDAKHHAWYEYESSQPALRDDPGTNYPQSNTDKRWYNDQIITTGTGGAQAENSPTKDCPNVNEMLWYCIKGDPHWDSDKMWTTLKHLYKGGMWFLKKQYIEGFKSETFTWKKYSQETKQETYDYRNPDGPHQVQFQNPWSKNNSVYQGTPSSHGKDASMYFYLPAFENCTKDGTIRDENHKYGMGLEGQYWSSTGYSLQDTPPNKNYGAFNFSFTQTRVGVYRSDRAGGMRCVKFE</sequence>
<feature type="signal peptide" evidence="1">
    <location>
        <begin position="1"/>
        <end position="22"/>
    </location>
</feature>
<dbReference type="PROSITE" id="PS51257">
    <property type="entry name" value="PROKAR_LIPOPROTEIN"/>
    <property type="match status" value="1"/>
</dbReference>
<feature type="chain" id="PRO_5003221427" description="Fibrobacter succinogene major paralogous domain protein" evidence="1">
    <location>
        <begin position="23"/>
        <end position="546"/>
    </location>
</feature>
<dbReference type="HOGENOM" id="CLU_035806_0_0_10"/>
<evidence type="ECO:0008006" key="4">
    <source>
        <dbReference type="Google" id="ProtNLM"/>
    </source>
</evidence>
<reference evidence="2" key="1">
    <citation type="submission" date="2011-01" db="EMBL/GenBank/DDBJ databases">
        <authorList>
            <person name="Muzny D."/>
            <person name="Qin X."/>
            <person name="Buhay C."/>
            <person name="Dugan-Rocha S."/>
            <person name="Ding Y."/>
            <person name="Chen G."/>
            <person name="Hawes A."/>
            <person name="Holder M."/>
            <person name="Jhangiani S."/>
            <person name="Johnson A."/>
            <person name="Khan Z."/>
            <person name="Li Z."/>
            <person name="Liu W."/>
            <person name="Liu X."/>
            <person name="Perez L."/>
            <person name="Shen H."/>
            <person name="Wang Q."/>
            <person name="Watt J."/>
            <person name="Xi L."/>
            <person name="Xin Y."/>
            <person name="Zhou J."/>
            <person name="Deng J."/>
            <person name="Jiang H."/>
            <person name="Liu Y."/>
            <person name="Qu J."/>
            <person name="Song X.-Z."/>
            <person name="Zhang L."/>
            <person name="Villasana D."/>
            <person name="Johnson A."/>
            <person name="Liu J."/>
            <person name="Liyanage D."/>
            <person name="Lorensuhewa L."/>
            <person name="Robinson T."/>
            <person name="Song A."/>
            <person name="Song B.-B."/>
            <person name="Dinh H."/>
            <person name="Thornton R."/>
            <person name="Coyle M."/>
            <person name="Francisco L."/>
            <person name="Jackson L."/>
            <person name="Javaid M."/>
            <person name="Korchina V."/>
            <person name="Kovar C."/>
            <person name="Mata R."/>
            <person name="Mathew T."/>
            <person name="Ngo R."/>
            <person name="Nguyen L."/>
            <person name="Nguyen N."/>
            <person name="Okwuonu G."/>
            <person name="Ongeri F."/>
            <person name="Pham C."/>
            <person name="Simmons D."/>
            <person name="Wilczek-Boney K."/>
            <person name="Hale W."/>
            <person name="Jakkamsetti A."/>
            <person name="Pham P."/>
            <person name="Ruth R."/>
            <person name="San Lucas F."/>
            <person name="Warren J."/>
            <person name="Zhang J."/>
            <person name="Zhao Z."/>
            <person name="Zhou C."/>
            <person name="Zhu D."/>
            <person name="Lee S."/>
            <person name="Bess C."/>
            <person name="Blankenburg K."/>
            <person name="Forbes L."/>
            <person name="Fu Q."/>
            <person name="Gubbala S."/>
            <person name="Hirani K."/>
            <person name="Jayaseelan J.C."/>
            <person name="Lara F."/>
            <person name="Munidasa M."/>
            <person name="Palculict T."/>
            <person name="Patil S."/>
            <person name="Pu L.-L."/>
            <person name="Saada N."/>
            <person name="Tang L."/>
            <person name="Weissenberger G."/>
            <person name="Zhu Y."/>
            <person name="Hemphill L."/>
            <person name="Shang Y."/>
            <person name="Youmans B."/>
            <person name="Ayvaz T."/>
            <person name="Ross M."/>
            <person name="Santibanez J."/>
            <person name="Aqrawi P."/>
            <person name="Gross S."/>
            <person name="Joshi V."/>
            <person name="Fowler G."/>
            <person name="Nazareth L."/>
            <person name="Reid J."/>
            <person name="Worley K."/>
            <person name="Petrosino J."/>
            <person name="Highlander S."/>
            <person name="Gibbs R."/>
        </authorList>
    </citation>
    <scope>NUCLEOTIDE SEQUENCE [LARGE SCALE GENOMIC DNA]</scope>
    <source>
        <strain evidence="2">ATCC 33269</strain>
    </source>
</reference>